<dbReference type="Gene3D" id="1.10.260.40">
    <property type="entry name" value="lambda repressor-like DNA-binding domains"/>
    <property type="match status" value="1"/>
</dbReference>
<protein>
    <submittedName>
        <fullName evidence="2">DNA-binding transcriptional regulator, XRE-family HTH domain</fullName>
    </submittedName>
</protein>
<evidence type="ECO:0000259" key="1">
    <source>
        <dbReference type="PROSITE" id="PS50943"/>
    </source>
</evidence>
<dbReference type="SUPFAM" id="SSF47413">
    <property type="entry name" value="lambda repressor-like DNA-binding domains"/>
    <property type="match status" value="1"/>
</dbReference>
<sequence>MALSPAEERLAREFGAAIRARRKALAYTQADLASMIGTNRRFVSELERGKGTSHLGPALAAAEALGLRIGALMTGPLQTSPSPLPPL</sequence>
<dbReference type="OrthoDB" id="7361823at2"/>
<keyword evidence="3" id="KW-1185">Reference proteome</keyword>
<name>A0A0K6I7X2_9HYPH</name>
<dbReference type="InterPro" id="IPR001387">
    <property type="entry name" value="Cro/C1-type_HTH"/>
</dbReference>
<dbReference type="Proteomes" id="UP000183900">
    <property type="component" value="Unassembled WGS sequence"/>
</dbReference>
<evidence type="ECO:0000313" key="3">
    <source>
        <dbReference type="Proteomes" id="UP000183900"/>
    </source>
</evidence>
<accession>A0A0K6I7X2</accession>
<dbReference type="GO" id="GO:0003677">
    <property type="term" value="F:DNA binding"/>
    <property type="evidence" value="ECO:0007669"/>
    <property type="project" value="UniProtKB-KW"/>
</dbReference>
<keyword evidence="2" id="KW-0238">DNA-binding</keyword>
<evidence type="ECO:0000313" key="2">
    <source>
        <dbReference type="EMBL" id="CUA99128.1"/>
    </source>
</evidence>
<reference evidence="3" key="1">
    <citation type="submission" date="2015-08" db="EMBL/GenBank/DDBJ databases">
        <authorList>
            <person name="Varghese N."/>
        </authorList>
    </citation>
    <scope>NUCLEOTIDE SEQUENCE [LARGE SCALE GENOMIC DNA]</scope>
    <source>
        <strain evidence="3">DSM 23407</strain>
    </source>
</reference>
<organism evidence="2 3">
    <name type="scientific">Pannonibacter indicus</name>
    <dbReference type="NCBI Taxonomy" id="466044"/>
    <lineage>
        <taxon>Bacteria</taxon>
        <taxon>Pseudomonadati</taxon>
        <taxon>Pseudomonadota</taxon>
        <taxon>Alphaproteobacteria</taxon>
        <taxon>Hyphomicrobiales</taxon>
        <taxon>Stappiaceae</taxon>
        <taxon>Pannonibacter</taxon>
    </lineage>
</organism>
<dbReference type="InterPro" id="IPR010982">
    <property type="entry name" value="Lambda_DNA-bd_dom_sf"/>
</dbReference>
<feature type="domain" description="HTH cro/C1-type" evidence="1">
    <location>
        <begin position="18"/>
        <end position="72"/>
    </location>
</feature>
<proteinExistence type="predicted"/>
<gene>
    <name evidence="2" type="ORF">Ga0061067_11237</name>
</gene>
<dbReference type="EMBL" id="CYHE01000012">
    <property type="protein sequence ID" value="CUA99128.1"/>
    <property type="molecule type" value="Genomic_DNA"/>
</dbReference>
<dbReference type="Pfam" id="PF01381">
    <property type="entry name" value="HTH_3"/>
    <property type="match status" value="1"/>
</dbReference>
<dbReference type="RefSeq" id="WP_055456585.1">
    <property type="nucleotide sequence ID" value="NZ_CYHE01000012.1"/>
</dbReference>
<dbReference type="AlphaFoldDB" id="A0A0K6I7X2"/>
<dbReference type="SMART" id="SM00530">
    <property type="entry name" value="HTH_XRE"/>
    <property type="match status" value="1"/>
</dbReference>
<dbReference type="CDD" id="cd00093">
    <property type="entry name" value="HTH_XRE"/>
    <property type="match status" value="1"/>
</dbReference>
<dbReference type="PROSITE" id="PS50943">
    <property type="entry name" value="HTH_CROC1"/>
    <property type="match status" value="1"/>
</dbReference>